<evidence type="ECO:0000256" key="5">
    <source>
        <dbReference type="ARBA" id="ARBA00022729"/>
    </source>
</evidence>
<dbReference type="VEuPathDB" id="TriTrypDB:Tb11.v5.0287"/>
<dbReference type="GO" id="GO:0098552">
    <property type="term" value="C:side of membrane"/>
    <property type="evidence" value="ECO:0007669"/>
    <property type="project" value="UniProtKB-KW"/>
</dbReference>
<name>A0A1J0R6M2_9TRYP</name>
<accession>A0A1J0R6M2</accession>
<feature type="chain" id="PRO_5013153586" evidence="9">
    <location>
        <begin position="21"/>
        <end position="429"/>
    </location>
</feature>
<dbReference type="VEuPathDB" id="TriTrypDB:Tb427_000788900"/>
<dbReference type="InterPro" id="IPR027446">
    <property type="entry name" value="VSG_C_dom_sf"/>
</dbReference>
<reference evidence="11" key="1">
    <citation type="submission" date="2016-08" db="EMBL/GenBank/DDBJ databases">
        <title>VSG repertoire of Trypanosoma brucei EATRO 1125.</title>
        <authorList>
            <person name="Cross G.A."/>
        </authorList>
    </citation>
    <scope>NUCLEOTIDE SEQUENCE</scope>
    <source>
        <strain evidence="11">EATRO 1125</strain>
    </source>
</reference>
<feature type="signal peptide" evidence="9">
    <location>
        <begin position="1"/>
        <end position="20"/>
    </location>
</feature>
<feature type="domain" description="Trypanosome variant surface glycoprotein B-type N-terminal" evidence="10">
    <location>
        <begin position="18"/>
        <end position="338"/>
    </location>
</feature>
<dbReference type="SUPFAM" id="SSF118251">
    <property type="entry name" value="Variant surface glycoprotein MITAT 1.2, VSG 221, C-terminal domain"/>
    <property type="match status" value="1"/>
</dbReference>
<evidence type="ECO:0000256" key="1">
    <source>
        <dbReference type="ARBA" id="ARBA00002523"/>
    </source>
</evidence>
<evidence type="ECO:0000256" key="3">
    <source>
        <dbReference type="ARBA" id="ARBA00022475"/>
    </source>
</evidence>
<keyword evidence="6" id="KW-0472">Membrane</keyword>
<evidence type="ECO:0000259" key="10">
    <source>
        <dbReference type="Pfam" id="PF13206"/>
    </source>
</evidence>
<evidence type="ECO:0000256" key="6">
    <source>
        <dbReference type="ARBA" id="ARBA00023136"/>
    </source>
</evidence>
<keyword evidence="3" id="KW-1003">Cell membrane</keyword>
<evidence type="ECO:0000256" key="8">
    <source>
        <dbReference type="ARBA" id="ARBA00023288"/>
    </source>
</evidence>
<dbReference type="EMBL" id="KX699562">
    <property type="protein sequence ID" value="APD73518.1"/>
    <property type="molecule type" value="Genomic_DNA"/>
</dbReference>
<comment type="function">
    <text evidence="1">VSG forms a coat on the surface of the parasite. The trypanosome evades the immune response of the host by expressing a series of antigenically distinct VSGs from an estimated 1000 VSG genes.</text>
</comment>
<evidence type="ECO:0000256" key="7">
    <source>
        <dbReference type="ARBA" id="ARBA00023180"/>
    </source>
</evidence>
<dbReference type="AlphaFoldDB" id="A0A1J0R6M2"/>
<evidence type="ECO:0000256" key="4">
    <source>
        <dbReference type="ARBA" id="ARBA00022622"/>
    </source>
</evidence>
<comment type="subcellular location">
    <subcellularLocation>
        <location evidence="2">Cell membrane</location>
        <topology evidence="2">Lipid-anchor</topology>
        <topology evidence="2">GPI-anchor</topology>
    </subcellularLocation>
</comment>
<sequence>MASYALIAQVLIYLSLGVRADYENAQAFSALCEAYRATFQQISHSKIMEMAEPSQATDTEALYIITLPEKNYTNDTHGPYDAASWKAKKKELEEAESKDKEKLYRRPVESEARNIAHKQLKQIKKDEDNLALAEITIEAQIKWNIEEAARYLIDARLGHNNSAESDDKPFSTRTNACTAAGGSEAGKSIVSDITCLCSSTSATTNMCGQATTTNSYTNDANTAGNARSAWTTLKSKCTELKPPPPFSERRTAQAVTAVLSLIGNQVTNTNPANILGGGNGATCDGSSAANACVDYSAVTTTKGFHGIPWVAKFEAATQHVAAAELAVHKLTAVRQKITTLNRVAWSVYSGLNAATEAAQVSSKADRAPAPQATAAQDTEESCYKKAKNDCKDPCKWDDNATDNKKKCLLDPLEAAEKGEKNRCGICNSD</sequence>
<keyword evidence="4" id="KW-0336">GPI-anchor</keyword>
<dbReference type="Gene3D" id="4.10.110.20">
    <property type="entry name" value="Variant surface glycoprotein MITAT 1.2, VSG 221, C-terminal domain"/>
    <property type="match status" value="1"/>
</dbReference>
<dbReference type="Pfam" id="PF13206">
    <property type="entry name" value="VSG_B"/>
    <property type="match status" value="1"/>
</dbReference>
<proteinExistence type="predicted"/>
<dbReference type="InterPro" id="IPR025932">
    <property type="entry name" value="Trypano_VSG_B_N_dom"/>
</dbReference>
<keyword evidence="8" id="KW-0449">Lipoprotein</keyword>
<organism evidence="11">
    <name type="scientific">Trypanosoma brucei</name>
    <dbReference type="NCBI Taxonomy" id="5691"/>
    <lineage>
        <taxon>Eukaryota</taxon>
        <taxon>Discoba</taxon>
        <taxon>Euglenozoa</taxon>
        <taxon>Kinetoplastea</taxon>
        <taxon>Metakinetoplastina</taxon>
        <taxon>Trypanosomatida</taxon>
        <taxon>Trypanosomatidae</taxon>
        <taxon>Trypanosoma</taxon>
    </lineage>
</organism>
<keyword evidence="5 9" id="KW-0732">Signal</keyword>
<keyword evidence="7" id="KW-0325">Glycoprotein</keyword>
<evidence type="ECO:0000313" key="11">
    <source>
        <dbReference type="EMBL" id="APD73518.1"/>
    </source>
</evidence>
<dbReference type="GO" id="GO:0005886">
    <property type="term" value="C:plasma membrane"/>
    <property type="evidence" value="ECO:0007669"/>
    <property type="project" value="UniProtKB-SubCell"/>
</dbReference>
<evidence type="ECO:0000256" key="9">
    <source>
        <dbReference type="SAM" id="SignalP"/>
    </source>
</evidence>
<protein>
    <submittedName>
        <fullName evidence="11">Variant surface glycoprotein 1125.1286</fullName>
    </submittedName>
</protein>
<evidence type="ECO:0000256" key="2">
    <source>
        <dbReference type="ARBA" id="ARBA00004609"/>
    </source>
</evidence>